<dbReference type="GeneID" id="30203544"/>
<evidence type="ECO:0000256" key="4">
    <source>
        <dbReference type="ARBA" id="ARBA00022499"/>
    </source>
</evidence>
<dbReference type="Pfam" id="PF04110">
    <property type="entry name" value="APG12"/>
    <property type="match status" value="1"/>
</dbReference>
<dbReference type="GO" id="GO:0000045">
    <property type="term" value="P:autophagosome assembly"/>
    <property type="evidence" value="ECO:0007669"/>
    <property type="project" value="InterPro"/>
</dbReference>
<dbReference type="GO" id="GO:0034045">
    <property type="term" value="C:phagophore assembly site membrane"/>
    <property type="evidence" value="ECO:0007669"/>
    <property type="project" value="UniProtKB-SubCell"/>
</dbReference>
<organism evidence="8 9">
    <name type="scientific">Wickerhamomyces anomalus (strain ATCC 58044 / CBS 1984 / NCYC 433 / NRRL Y-366-8)</name>
    <name type="common">Yeast</name>
    <name type="synonym">Hansenula anomala</name>
    <dbReference type="NCBI Taxonomy" id="683960"/>
    <lineage>
        <taxon>Eukaryota</taxon>
        <taxon>Fungi</taxon>
        <taxon>Dikarya</taxon>
        <taxon>Ascomycota</taxon>
        <taxon>Saccharomycotina</taxon>
        <taxon>Saccharomycetes</taxon>
        <taxon>Phaffomycetales</taxon>
        <taxon>Wickerhamomycetaceae</taxon>
        <taxon>Wickerhamomyces</taxon>
    </lineage>
</organism>
<proteinExistence type="inferred from homology"/>
<evidence type="ECO:0000256" key="6">
    <source>
        <dbReference type="ARBA" id="ARBA00023006"/>
    </source>
</evidence>
<dbReference type="InterPro" id="IPR029071">
    <property type="entry name" value="Ubiquitin-like_domsf"/>
</dbReference>
<dbReference type="RefSeq" id="XP_019038874.1">
    <property type="nucleotide sequence ID" value="XM_019186298.1"/>
</dbReference>
<evidence type="ECO:0000256" key="7">
    <source>
        <dbReference type="ARBA" id="ARBA00029824"/>
    </source>
</evidence>
<evidence type="ECO:0000256" key="3">
    <source>
        <dbReference type="ARBA" id="ARBA00015875"/>
    </source>
</evidence>
<dbReference type="Gene3D" id="3.10.20.90">
    <property type="entry name" value="Phosphatidylinositol 3-kinase Catalytic Subunit, Chain A, domain 1"/>
    <property type="match status" value="1"/>
</dbReference>
<accession>A0A1E3P459</accession>
<evidence type="ECO:0000313" key="8">
    <source>
        <dbReference type="EMBL" id="ODQ59667.1"/>
    </source>
</evidence>
<dbReference type="STRING" id="683960.A0A1E3P459"/>
<dbReference type="OrthoDB" id="10003551at2759"/>
<gene>
    <name evidence="8" type="ORF">WICANDRAFT_91432</name>
</gene>
<evidence type="ECO:0000256" key="5">
    <source>
        <dbReference type="ARBA" id="ARBA00022786"/>
    </source>
</evidence>
<evidence type="ECO:0000256" key="1">
    <source>
        <dbReference type="ARBA" id="ARBA00004623"/>
    </source>
</evidence>
<keyword evidence="4" id="KW-1017">Isopeptide bond</keyword>
<sequence length="71" mass="7892">MLKSKITTSASVMLTRLPPNSSKVIKEVTKETNFKITIRCQPIGSAPQLNPTVFKISDTQPFATLIKFINK</sequence>
<reference evidence="8 9" key="1">
    <citation type="journal article" date="2016" name="Proc. Natl. Acad. Sci. U.S.A.">
        <title>Comparative genomics of biotechnologically important yeasts.</title>
        <authorList>
            <person name="Riley R."/>
            <person name="Haridas S."/>
            <person name="Wolfe K.H."/>
            <person name="Lopes M.R."/>
            <person name="Hittinger C.T."/>
            <person name="Goeker M."/>
            <person name="Salamov A.A."/>
            <person name="Wisecaver J.H."/>
            <person name="Long T.M."/>
            <person name="Calvey C.H."/>
            <person name="Aerts A.L."/>
            <person name="Barry K.W."/>
            <person name="Choi C."/>
            <person name="Clum A."/>
            <person name="Coughlan A.Y."/>
            <person name="Deshpande S."/>
            <person name="Douglass A.P."/>
            <person name="Hanson S.J."/>
            <person name="Klenk H.-P."/>
            <person name="LaButti K.M."/>
            <person name="Lapidus A."/>
            <person name="Lindquist E.A."/>
            <person name="Lipzen A.M."/>
            <person name="Meier-Kolthoff J.P."/>
            <person name="Ohm R.A."/>
            <person name="Otillar R.P."/>
            <person name="Pangilinan J.L."/>
            <person name="Peng Y."/>
            <person name="Rokas A."/>
            <person name="Rosa C.A."/>
            <person name="Scheuner C."/>
            <person name="Sibirny A.A."/>
            <person name="Slot J.C."/>
            <person name="Stielow J.B."/>
            <person name="Sun H."/>
            <person name="Kurtzman C.P."/>
            <person name="Blackwell M."/>
            <person name="Grigoriev I.V."/>
            <person name="Jeffries T.W."/>
        </authorList>
    </citation>
    <scope>NUCLEOTIDE SEQUENCE [LARGE SCALE GENOMIC DNA]</scope>
    <source>
        <strain evidence="9">ATCC 58044 / CBS 1984 / NCYC 433 / NRRL Y-366-8</strain>
    </source>
</reference>
<evidence type="ECO:0000313" key="9">
    <source>
        <dbReference type="Proteomes" id="UP000094112"/>
    </source>
</evidence>
<comment type="similarity">
    <text evidence="2">Belongs to the ATG12 family.</text>
</comment>
<dbReference type="Proteomes" id="UP000094112">
    <property type="component" value="Unassembled WGS sequence"/>
</dbReference>
<dbReference type="AlphaFoldDB" id="A0A1E3P459"/>
<dbReference type="InterPro" id="IPR007242">
    <property type="entry name" value="Atg12"/>
</dbReference>
<dbReference type="EMBL" id="KV454210">
    <property type="protein sequence ID" value="ODQ59667.1"/>
    <property type="molecule type" value="Genomic_DNA"/>
</dbReference>
<keyword evidence="9" id="KW-1185">Reference proteome</keyword>
<keyword evidence="5" id="KW-0833">Ubl conjugation pathway</keyword>
<comment type="subcellular location">
    <subcellularLocation>
        <location evidence="1">Preautophagosomal structure membrane</location>
        <topology evidence="1">Peripheral membrane protein</topology>
    </subcellularLocation>
</comment>
<dbReference type="SUPFAM" id="SSF54236">
    <property type="entry name" value="Ubiquitin-like"/>
    <property type="match status" value="1"/>
</dbReference>
<keyword evidence="6" id="KW-0072">Autophagy</keyword>
<feature type="non-terminal residue" evidence="8">
    <location>
        <position position="71"/>
    </location>
</feature>
<name>A0A1E3P459_WICAA</name>
<evidence type="ECO:0000256" key="2">
    <source>
        <dbReference type="ARBA" id="ARBA00007778"/>
    </source>
</evidence>
<protein>
    <recommendedName>
        <fullName evidence="3">Ubiquitin-like protein ATG12</fullName>
    </recommendedName>
    <alternativeName>
        <fullName evidence="7">Autophagy-related protein 12</fullName>
    </alternativeName>
</protein>